<evidence type="ECO:0008006" key="4">
    <source>
        <dbReference type="Google" id="ProtNLM"/>
    </source>
</evidence>
<organism evidence="2 3">
    <name type="scientific">Trichonephila clavata</name>
    <name type="common">Joro spider</name>
    <name type="synonym">Nephila clavata</name>
    <dbReference type="NCBI Taxonomy" id="2740835"/>
    <lineage>
        <taxon>Eukaryota</taxon>
        <taxon>Metazoa</taxon>
        <taxon>Ecdysozoa</taxon>
        <taxon>Arthropoda</taxon>
        <taxon>Chelicerata</taxon>
        <taxon>Arachnida</taxon>
        <taxon>Araneae</taxon>
        <taxon>Araneomorphae</taxon>
        <taxon>Entelegynae</taxon>
        <taxon>Araneoidea</taxon>
        <taxon>Nephilidae</taxon>
        <taxon>Trichonephila</taxon>
    </lineage>
</organism>
<gene>
    <name evidence="2" type="ORF">TNCT_352271</name>
</gene>
<name>A0A8X6JCC1_TRICU</name>
<protein>
    <recommendedName>
        <fullName evidence="4">Transmembrane protein</fullName>
    </recommendedName>
</protein>
<keyword evidence="1" id="KW-0812">Transmembrane</keyword>
<sequence length="135" mass="15585">MLKNLQFESYRRNTPSIWKRIVSIETILYVRIPHLRLLLCGSVTVYVLVGAYLIGLGLGHYLWKRELCKKERNNMITLCCGWIGFAICVWICFNVLYFSKETLLKRIAFNGVSDFFFSCGVAWIIYVCATKQGGV</sequence>
<dbReference type="EMBL" id="BMAO01027838">
    <property type="protein sequence ID" value="GFR19928.1"/>
    <property type="molecule type" value="Genomic_DNA"/>
</dbReference>
<dbReference type="OrthoDB" id="118951at2759"/>
<keyword evidence="3" id="KW-1185">Reference proteome</keyword>
<proteinExistence type="predicted"/>
<reference evidence="2" key="1">
    <citation type="submission" date="2020-07" db="EMBL/GenBank/DDBJ databases">
        <title>Multicomponent nature underlies the extraordinary mechanical properties of spider dragline silk.</title>
        <authorList>
            <person name="Kono N."/>
            <person name="Nakamura H."/>
            <person name="Mori M."/>
            <person name="Yoshida Y."/>
            <person name="Ohtoshi R."/>
            <person name="Malay A.D."/>
            <person name="Moran D.A.P."/>
            <person name="Tomita M."/>
            <person name="Numata K."/>
            <person name="Arakawa K."/>
        </authorList>
    </citation>
    <scope>NUCLEOTIDE SEQUENCE</scope>
</reference>
<feature type="transmembrane region" description="Helical" evidence="1">
    <location>
        <begin position="43"/>
        <end position="63"/>
    </location>
</feature>
<evidence type="ECO:0000256" key="1">
    <source>
        <dbReference type="SAM" id="Phobius"/>
    </source>
</evidence>
<dbReference type="Proteomes" id="UP000887116">
    <property type="component" value="Unassembled WGS sequence"/>
</dbReference>
<dbReference type="AlphaFoldDB" id="A0A8X6JCC1"/>
<evidence type="ECO:0000313" key="2">
    <source>
        <dbReference type="EMBL" id="GFR19928.1"/>
    </source>
</evidence>
<feature type="transmembrane region" description="Helical" evidence="1">
    <location>
        <begin position="108"/>
        <end position="129"/>
    </location>
</feature>
<keyword evidence="1" id="KW-1133">Transmembrane helix</keyword>
<accession>A0A8X6JCC1</accession>
<keyword evidence="1" id="KW-0472">Membrane</keyword>
<feature type="transmembrane region" description="Helical" evidence="1">
    <location>
        <begin position="75"/>
        <end position="96"/>
    </location>
</feature>
<evidence type="ECO:0000313" key="3">
    <source>
        <dbReference type="Proteomes" id="UP000887116"/>
    </source>
</evidence>
<comment type="caution">
    <text evidence="2">The sequence shown here is derived from an EMBL/GenBank/DDBJ whole genome shotgun (WGS) entry which is preliminary data.</text>
</comment>